<proteinExistence type="predicted"/>
<protein>
    <submittedName>
        <fullName evidence="2">Uncharacterized protein</fullName>
    </submittedName>
</protein>
<dbReference type="EMBL" id="JANCYW010000001">
    <property type="protein sequence ID" value="KAK4534440.1"/>
    <property type="molecule type" value="Genomic_DNA"/>
</dbReference>
<reference evidence="2 3" key="1">
    <citation type="submission" date="2022-07" db="EMBL/GenBank/DDBJ databases">
        <title>Genome-wide signatures of adaptation to extreme environments.</title>
        <authorList>
            <person name="Cho C.H."/>
            <person name="Yoon H.S."/>
        </authorList>
    </citation>
    <scope>NUCLEOTIDE SEQUENCE [LARGE SCALE GENOMIC DNA]</scope>
    <source>
        <strain evidence="2 3">DBV 063 E5</strain>
    </source>
</reference>
<evidence type="ECO:0000313" key="2">
    <source>
        <dbReference type="EMBL" id="KAK4534440.1"/>
    </source>
</evidence>
<keyword evidence="1" id="KW-0472">Membrane</keyword>
<organism evidence="2 3">
    <name type="scientific">Cyanidium caldarium</name>
    <name type="common">Red alga</name>
    <dbReference type="NCBI Taxonomy" id="2771"/>
    <lineage>
        <taxon>Eukaryota</taxon>
        <taxon>Rhodophyta</taxon>
        <taxon>Bangiophyceae</taxon>
        <taxon>Cyanidiales</taxon>
        <taxon>Cyanidiaceae</taxon>
        <taxon>Cyanidium</taxon>
    </lineage>
</organism>
<feature type="transmembrane region" description="Helical" evidence="1">
    <location>
        <begin position="30"/>
        <end position="49"/>
    </location>
</feature>
<evidence type="ECO:0000256" key="1">
    <source>
        <dbReference type="SAM" id="Phobius"/>
    </source>
</evidence>
<keyword evidence="1" id="KW-1133">Transmembrane helix</keyword>
<comment type="caution">
    <text evidence="2">The sequence shown here is derived from an EMBL/GenBank/DDBJ whole genome shotgun (WGS) entry which is preliminary data.</text>
</comment>
<gene>
    <name evidence="2" type="ORF">CDCA_CDCA01G0465</name>
</gene>
<dbReference type="Proteomes" id="UP001301350">
    <property type="component" value="Unassembled WGS sequence"/>
</dbReference>
<evidence type="ECO:0000313" key="3">
    <source>
        <dbReference type="Proteomes" id="UP001301350"/>
    </source>
</evidence>
<dbReference type="AlphaFoldDB" id="A0AAV9IQ73"/>
<accession>A0AAV9IQ73</accession>
<name>A0AAV9IQ73_CYACA</name>
<keyword evidence="1" id="KW-0812">Transmembrane</keyword>
<sequence length="86" mass="10241">MGVIKNKYIEEWAHNRVTLEERFRWNRRNLVGALVFCVLVPYGLFRLTVKAAEEAEPNRGPELYGRQRYYIGGTRQLLEERKEGER</sequence>
<keyword evidence="3" id="KW-1185">Reference proteome</keyword>